<organism evidence="3 4">
    <name type="scientific">Panaeolus cyanescens</name>
    <dbReference type="NCBI Taxonomy" id="181874"/>
    <lineage>
        <taxon>Eukaryota</taxon>
        <taxon>Fungi</taxon>
        <taxon>Dikarya</taxon>
        <taxon>Basidiomycota</taxon>
        <taxon>Agaricomycotina</taxon>
        <taxon>Agaricomycetes</taxon>
        <taxon>Agaricomycetidae</taxon>
        <taxon>Agaricales</taxon>
        <taxon>Agaricineae</taxon>
        <taxon>Galeropsidaceae</taxon>
        <taxon>Panaeolus</taxon>
    </lineage>
</organism>
<feature type="compositionally biased region" description="Polar residues" evidence="1">
    <location>
        <begin position="33"/>
        <end position="58"/>
    </location>
</feature>
<feature type="compositionally biased region" description="Polar residues" evidence="1">
    <location>
        <begin position="1"/>
        <end position="17"/>
    </location>
</feature>
<keyword evidence="4" id="KW-1185">Reference proteome</keyword>
<feature type="transmembrane region" description="Helical" evidence="2">
    <location>
        <begin position="143"/>
        <end position="164"/>
    </location>
</feature>
<dbReference type="AlphaFoldDB" id="A0A409YUY5"/>
<keyword evidence="2" id="KW-1133">Transmembrane helix</keyword>
<dbReference type="InParanoid" id="A0A409YUY5"/>
<dbReference type="EMBL" id="NHTK01000579">
    <property type="protein sequence ID" value="PPR06793.1"/>
    <property type="molecule type" value="Genomic_DNA"/>
</dbReference>
<evidence type="ECO:0000256" key="2">
    <source>
        <dbReference type="SAM" id="Phobius"/>
    </source>
</evidence>
<feature type="region of interest" description="Disordered" evidence="1">
    <location>
        <begin position="196"/>
        <end position="247"/>
    </location>
</feature>
<gene>
    <name evidence="3" type="ORF">CVT24_011293</name>
</gene>
<keyword evidence="2" id="KW-0812">Transmembrane</keyword>
<proteinExistence type="predicted"/>
<feature type="compositionally biased region" description="Low complexity" evidence="1">
    <location>
        <begin position="59"/>
        <end position="76"/>
    </location>
</feature>
<reference evidence="3 4" key="1">
    <citation type="journal article" date="2018" name="Evol. Lett.">
        <title>Horizontal gene cluster transfer increased hallucinogenic mushroom diversity.</title>
        <authorList>
            <person name="Reynolds H.T."/>
            <person name="Vijayakumar V."/>
            <person name="Gluck-Thaler E."/>
            <person name="Korotkin H.B."/>
            <person name="Matheny P.B."/>
            <person name="Slot J.C."/>
        </authorList>
    </citation>
    <scope>NUCLEOTIDE SEQUENCE [LARGE SCALE GENOMIC DNA]</scope>
    <source>
        <strain evidence="3 4">2629</strain>
    </source>
</reference>
<comment type="caution">
    <text evidence="3">The sequence shown here is derived from an EMBL/GenBank/DDBJ whole genome shotgun (WGS) entry which is preliminary data.</text>
</comment>
<evidence type="ECO:0000313" key="4">
    <source>
        <dbReference type="Proteomes" id="UP000284842"/>
    </source>
</evidence>
<protein>
    <submittedName>
        <fullName evidence="3">Uncharacterized protein</fullName>
    </submittedName>
</protein>
<evidence type="ECO:0000256" key="1">
    <source>
        <dbReference type="SAM" id="MobiDB-lite"/>
    </source>
</evidence>
<feature type="compositionally biased region" description="Low complexity" evidence="1">
    <location>
        <begin position="196"/>
        <end position="208"/>
    </location>
</feature>
<keyword evidence="2" id="KW-0472">Membrane</keyword>
<dbReference type="Proteomes" id="UP000284842">
    <property type="component" value="Unassembled WGS sequence"/>
</dbReference>
<name>A0A409YUY5_9AGAR</name>
<evidence type="ECO:0000313" key="3">
    <source>
        <dbReference type="EMBL" id="PPR06793.1"/>
    </source>
</evidence>
<sequence>MDMNTDAQNPAQTTTIGDPSKTHPVSTPPPAAVSNSTPSSSVHNAAPTPSTNTVLSINQPSFSQSFTSPPSALLPSTSPPGPSSETSMLASQQFANSIPRLSLAADITPITTTTVAAVTGNMPQGPVFSMPSDSNRAAINPGIIVGGIIGGLFVVALLLTFAACRRLRKSPSGQPFAFGFPGFIGCNRRISPFELKPSSHSSKSVSLESVDDDAGTHGQRHTDPSSKSGQFVDRPPSIADIPPSYVP</sequence>
<accession>A0A409YUY5</accession>
<feature type="region of interest" description="Disordered" evidence="1">
    <location>
        <begin position="1"/>
        <end position="90"/>
    </location>
</feature>